<accession>A0A139A9T9</accession>
<keyword evidence="3" id="KW-1185">Reference proteome</keyword>
<feature type="compositionally biased region" description="Basic and acidic residues" evidence="1">
    <location>
        <begin position="587"/>
        <end position="596"/>
    </location>
</feature>
<evidence type="ECO:0000256" key="1">
    <source>
        <dbReference type="SAM" id="MobiDB-lite"/>
    </source>
</evidence>
<name>A0A139A9T9_GONPJ</name>
<protein>
    <submittedName>
        <fullName evidence="2">Uncharacterized protein</fullName>
    </submittedName>
</protein>
<dbReference type="Proteomes" id="UP000070544">
    <property type="component" value="Unassembled WGS sequence"/>
</dbReference>
<dbReference type="EMBL" id="KQ965780">
    <property type="protein sequence ID" value="KXS13245.1"/>
    <property type="molecule type" value="Genomic_DNA"/>
</dbReference>
<dbReference type="AlphaFoldDB" id="A0A139A9T9"/>
<feature type="compositionally biased region" description="Basic and acidic residues" evidence="1">
    <location>
        <begin position="393"/>
        <end position="406"/>
    </location>
</feature>
<feature type="compositionally biased region" description="Basic and acidic residues" evidence="1">
    <location>
        <begin position="466"/>
        <end position="494"/>
    </location>
</feature>
<feature type="compositionally biased region" description="Low complexity" evidence="1">
    <location>
        <begin position="335"/>
        <end position="346"/>
    </location>
</feature>
<feature type="region of interest" description="Disordered" evidence="1">
    <location>
        <begin position="587"/>
        <end position="606"/>
    </location>
</feature>
<feature type="compositionally biased region" description="Polar residues" evidence="1">
    <location>
        <begin position="40"/>
        <end position="54"/>
    </location>
</feature>
<gene>
    <name evidence="2" type="ORF">M427DRAFT_34111</name>
</gene>
<feature type="region of interest" description="Disordered" evidence="1">
    <location>
        <begin position="466"/>
        <end position="567"/>
    </location>
</feature>
<evidence type="ECO:0000313" key="2">
    <source>
        <dbReference type="EMBL" id="KXS13245.1"/>
    </source>
</evidence>
<proteinExistence type="predicted"/>
<sequence length="694" mass="77008">MLNNGDPTNASSDSLLPDTPSPAVNPPAASSLDASRPATPATSPQRASASTSPRSDIRGKKKEWRISDLTRSVDSMEIVLDTPPAVQSRSIVHPVAVADGFLDDVDNDDDEKPNIRFENHRTEKLDPSNVLGSAKRIIMNAKAEGANKAAITRVIIKMVTREDLLGWLTTKDPLQCPRPVHLYPNTSQWPIPPRTAKQKFQFVIAVHASPHYLDKMRHRAMSGYWNVDATGQAISAETFARDCLTDARNFYTHLDPASLHQPRPDQALINSTAINRFRNALTPEQWIQVEDRAQQLRFNFIEDIEQLIACARHMTPQKKLAPKPGRKAEPPAPALTPATTLTTASTPPAPTAHVHVIDAETPPAPPMKRAAPNDEGGRQNGKKFKGNGNNNHRKQDYRPRDRDRSPPRGNCSHSRDYDNHNRGGSSRRRSPSPRRQGCERCGLDNHTAWSCKYSGYTAARIKALTEEDERHDRQGDRDYRGSRDPDNRRDDRNGRFYRNPTVEADPCLSSGSSSKRGVEPSTYPGMSGEVASSQPDPPSVQPRARPVVPSMPGGASEPQGDREPNKVSDLDYLLAYYKKYLLKKKTRLDSSDEDGTKPPAKRPLNARQKRNVIKRTRYRNRPAVPCAQPEPLEMNIEASESDKPVVVENTDYGADPTSTWTTSRAKFVCTLPAFLTSTEPLLRADPTLVPMSSA</sequence>
<reference evidence="2 3" key="1">
    <citation type="journal article" date="2015" name="Genome Biol. Evol.">
        <title>Phylogenomic analyses indicate that early fungi evolved digesting cell walls of algal ancestors of land plants.</title>
        <authorList>
            <person name="Chang Y."/>
            <person name="Wang S."/>
            <person name="Sekimoto S."/>
            <person name="Aerts A.L."/>
            <person name="Choi C."/>
            <person name="Clum A."/>
            <person name="LaButti K.M."/>
            <person name="Lindquist E.A."/>
            <person name="Yee Ngan C."/>
            <person name="Ohm R.A."/>
            <person name="Salamov A.A."/>
            <person name="Grigoriev I.V."/>
            <person name="Spatafora J.W."/>
            <person name="Berbee M.L."/>
        </authorList>
    </citation>
    <scope>NUCLEOTIDE SEQUENCE [LARGE SCALE GENOMIC DNA]</scope>
    <source>
        <strain evidence="2 3">JEL478</strain>
    </source>
</reference>
<feature type="compositionally biased region" description="Polar residues" evidence="1">
    <location>
        <begin position="1"/>
        <end position="10"/>
    </location>
</feature>
<feature type="region of interest" description="Disordered" evidence="1">
    <location>
        <begin position="316"/>
        <end position="441"/>
    </location>
</feature>
<organism evidence="2 3">
    <name type="scientific">Gonapodya prolifera (strain JEL478)</name>
    <name type="common">Monoblepharis prolifera</name>
    <dbReference type="NCBI Taxonomy" id="1344416"/>
    <lineage>
        <taxon>Eukaryota</taxon>
        <taxon>Fungi</taxon>
        <taxon>Fungi incertae sedis</taxon>
        <taxon>Chytridiomycota</taxon>
        <taxon>Chytridiomycota incertae sedis</taxon>
        <taxon>Monoblepharidomycetes</taxon>
        <taxon>Monoblepharidales</taxon>
        <taxon>Gonapodyaceae</taxon>
        <taxon>Gonapodya</taxon>
    </lineage>
</organism>
<feature type="region of interest" description="Disordered" evidence="1">
    <location>
        <begin position="1"/>
        <end position="63"/>
    </location>
</feature>
<evidence type="ECO:0000313" key="3">
    <source>
        <dbReference type="Proteomes" id="UP000070544"/>
    </source>
</evidence>